<reference evidence="1 2" key="1">
    <citation type="submission" date="2019-03" db="EMBL/GenBank/DDBJ databases">
        <authorList>
            <person name="Kim M.K.M."/>
        </authorList>
    </citation>
    <scope>NUCLEOTIDE SEQUENCE [LARGE SCALE GENOMIC DNA]</scope>
    <source>
        <strain evidence="1 2">17J68-15</strain>
    </source>
</reference>
<proteinExistence type="predicted"/>
<organism evidence="1 2">
    <name type="scientific">Flaviaesturariibacter aridisoli</name>
    <dbReference type="NCBI Taxonomy" id="2545761"/>
    <lineage>
        <taxon>Bacteria</taxon>
        <taxon>Pseudomonadati</taxon>
        <taxon>Bacteroidota</taxon>
        <taxon>Chitinophagia</taxon>
        <taxon>Chitinophagales</taxon>
        <taxon>Chitinophagaceae</taxon>
        <taxon>Flaviaestuariibacter</taxon>
    </lineage>
</organism>
<dbReference type="Gene3D" id="3.40.470.10">
    <property type="entry name" value="Uracil-DNA glycosylase-like domain"/>
    <property type="match status" value="1"/>
</dbReference>
<sequence>MPCPHKFQCDLNLENLDFHPTELMIGTFSPSWPKGNRAEWFYGRTSNNYFWDVLPRMFDPETSLMKGTARHWKDFCKEKKVALTDMISCINDAEEGKHDTVLKGYVDLDIATRFHDFDFTDISGILCRYTSIKNVYLTRQAGIQLFDEQWDKIRLFAQSHLDRKVNFKMLLTPSKNARFHMDDYKETNPGDPKPLRNFIYQSWQKVWHH</sequence>
<accession>A0A4R4DWK5</accession>
<dbReference type="OrthoDB" id="9799921at2"/>
<evidence type="ECO:0000313" key="2">
    <source>
        <dbReference type="Proteomes" id="UP000295164"/>
    </source>
</evidence>
<name>A0A4R4DWK5_9BACT</name>
<dbReference type="InterPro" id="IPR036895">
    <property type="entry name" value="Uracil-DNA_glycosylase-like_sf"/>
</dbReference>
<evidence type="ECO:0008006" key="3">
    <source>
        <dbReference type="Google" id="ProtNLM"/>
    </source>
</evidence>
<dbReference type="AlphaFoldDB" id="A0A4R4DWK5"/>
<keyword evidence="2" id="KW-1185">Reference proteome</keyword>
<gene>
    <name evidence="1" type="ORF">E0486_17705</name>
</gene>
<dbReference type="Proteomes" id="UP000295164">
    <property type="component" value="Unassembled WGS sequence"/>
</dbReference>
<evidence type="ECO:0000313" key="1">
    <source>
        <dbReference type="EMBL" id="TCZ65186.1"/>
    </source>
</evidence>
<comment type="caution">
    <text evidence="1">The sequence shown here is derived from an EMBL/GenBank/DDBJ whole genome shotgun (WGS) entry which is preliminary data.</text>
</comment>
<protein>
    <recommendedName>
        <fullName evidence="3">Uracil-DNA glycosylase family protein</fullName>
    </recommendedName>
</protein>
<dbReference type="RefSeq" id="WP_131854260.1">
    <property type="nucleotide sequence ID" value="NZ_SKFH01000053.1"/>
</dbReference>
<dbReference type="EMBL" id="SKFH01000053">
    <property type="protein sequence ID" value="TCZ65186.1"/>
    <property type="molecule type" value="Genomic_DNA"/>
</dbReference>